<feature type="domain" description="PAS" evidence="17">
    <location>
        <begin position="816"/>
        <end position="886"/>
    </location>
</feature>
<evidence type="ECO:0000256" key="5">
    <source>
        <dbReference type="ARBA" id="ARBA00022519"/>
    </source>
</evidence>
<dbReference type="PROSITE" id="PS50112">
    <property type="entry name" value="PAS"/>
    <property type="match status" value="3"/>
</dbReference>
<dbReference type="Gene3D" id="3.30.565.10">
    <property type="entry name" value="Histidine kinase-like ATPase, C-terminal domain"/>
    <property type="match status" value="1"/>
</dbReference>
<keyword evidence="14 15" id="KW-0472">Membrane</keyword>
<evidence type="ECO:0000259" key="18">
    <source>
        <dbReference type="PROSITE" id="PS50113"/>
    </source>
</evidence>
<dbReference type="InterPro" id="IPR000014">
    <property type="entry name" value="PAS"/>
</dbReference>
<evidence type="ECO:0000256" key="6">
    <source>
        <dbReference type="ARBA" id="ARBA00022553"/>
    </source>
</evidence>
<keyword evidence="12 15" id="KW-1133">Transmembrane helix</keyword>
<dbReference type="Pfam" id="PF08447">
    <property type="entry name" value="PAS_3"/>
    <property type="match status" value="2"/>
</dbReference>
<dbReference type="Gene3D" id="6.10.340.10">
    <property type="match status" value="1"/>
</dbReference>
<feature type="domain" description="PAC" evidence="18">
    <location>
        <begin position="763"/>
        <end position="815"/>
    </location>
</feature>
<dbReference type="GO" id="GO:0005886">
    <property type="term" value="C:plasma membrane"/>
    <property type="evidence" value="ECO:0007669"/>
    <property type="project" value="UniProtKB-SubCell"/>
</dbReference>
<feature type="domain" description="Histidine kinase" evidence="16">
    <location>
        <begin position="946"/>
        <end position="1182"/>
    </location>
</feature>
<evidence type="ECO:0000256" key="9">
    <source>
        <dbReference type="ARBA" id="ARBA00022737"/>
    </source>
</evidence>
<evidence type="ECO:0000256" key="13">
    <source>
        <dbReference type="ARBA" id="ARBA00023012"/>
    </source>
</evidence>
<dbReference type="SUPFAM" id="SSF55874">
    <property type="entry name" value="ATPase domain of HSP90 chaperone/DNA topoisomerase II/histidine kinase"/>
    <property type="match status" value="1"/>
</dbReference>
<dbReference type="SUPFAM" id="SSF158472">
    <property type="entry name" value="HAMP domain-like"/>
    <property type="match status" value="1"/>
</dbReference>
<keyword evidence="11" id="KW-0418">Kinase</keyword>
<evidence type="ECO:0000256" key="15">
    <source>
        <dbReference type="SAM" id="Phobius"/>
    </source>
</evidence>
<comment type="catalytic activity">
    <reaction evidence="1">
        <text>ATP + protein L-histidine = ADP + protein N-phospho-L-histidine.</text>
        <dbReference type="EC" id="2.7.13.3"/>
    </reaction>
</comment>
<evidence type="ECO:0000259" key="17">
    <source>
        <dbReference type="PROSITE" id="PS50112"/>
    </source>
</evidence>
<dbReference type="Pfam" id="PF00512">
    <property type="entry name" value="HisKA"/>
    <property type="match status" value="1"/>
</dbReference>
<dbReference type="Pfam" id="PF02518">
    <property type="entry name" value="HATPase_c"/>
    <property type="match status" value="1"/>
</dbReference>
<dbReference type="Gene3D" id="1.10.287.130">
    <property type="match status" value="1"/>
</dbReference>
<keyword evidence="6" id="KW-0597">Phosphoprotein</keyword>
<protein>
    <recommendedName>
        <fullName evidence="3">histidine kinase</fullName>
        <ecNumber evidence="3">2.7.13.3</ecNumber>
    </recommendedName>
</protein>
<dbReference type="PROSITE" id="PS50109">
    <property type="entry name" value="HIS_KIN"/>
    <property type="match status" value="1"/>
</dbReference>
<keyword evidence="8 15" id="KW-0812">Transmembrane</keyword>
<dbReference type="InterPro" id="IPR001610">
    <property type="entry name" value="PAC"/>
</dbReference>
<evidence type="ECO:0000259" key="16">
    <source>
        <dbReference type="PROSITE" id="PS50109"/>
    </source>
</evidence>
<evidence type="ECO:0000313" key="20">
    <source>
        <dbReference type="EMBL" id="OKH37922.1"/>
    </source>
</evidence>
<dbReference type="Proteomes" id="UP000185860">
    <property type="component" value="Unassembled WGS sequence"/>
</dbReference>
<dbReference type="SMART" id="SM00304">
    <property type="entry name" value="HAMP"/>
    <property type="match status" value="1"/>
</dbReference>
<sequence length="1182" mass="136037">MRIFLPQTLRRSLTNLPLRWVLIVPFVLPMIGAITLIGYLSDRNGQHSVEILADRLVAQTHDRIIQELNSYLQIPILINRLNVDAVDRKWLNSQDVVALDSLLFHRMQQFDGISAVLFASPDQTFRVVERVQDNLYLTSADRLRPNQFKTYRLDIQGKPEKLVNTNNLNLGRDRSWYNRAIKMGQPGWSGIFQHNPSTINLNASQPVYERTTKRLLGVFSVSIQLNYLSDFLNRLSISRFGHVLIIDQNGDLIATAKPEEIYNIKFQKQQVKQLKIYESRDNLTRSLGEYLRDRKWLVKSLNQRENLLFNYQGELQSVSITPYQDRYGLNWRIVTVIPKSHFMKGMKKNTEITILLCLLTLGLAIVIALIATNKLIARFRQLKRASQELAKGNLAQRLPTDNSISELNDVAQAFNQMADQVQQSFQQIKIALEESEKKFTTIFRTSPDPIAIASLKSGRILEINDSLIEFFGYSRDEIIDRTALELNLWHNLDEYNKYRELLKKQLSIRNLETQLRTKSGEVKTVLLSAEIRTLEGQDCVTVLLRDISERKQTEAELRKSESNLLYAQRIAHVGSWELDLKEQKITWSEELFRIFGLDPNQKEPLYNELLKAIPIEEQNILITEIEQALTEHTSYQVEHCICRPDGTIRYVISKGQTEFDDRQQALKLFGTVLDITDRKLAEAAKEESETRFRQLAESVREGFFVYEIESAKYSYVNPAYESILGISMESVGQGMLHWLNQIHPDDRHRIEEGLRRESQGENFNEEYRFIRPNGEINWLRSQAYPIRNQKGNIIRIVGVVEDITEQKKLEQSLRDSEELFRRAFDNAPIGISLVAPNGQFIKTNNYYCNLLGYNQEELLKLKFQDITYPGDLEVDLEGFEQMLSGKISAFQLEKRYITKQGTEIPVLINAALVRDRNGEPLYFIGHIQDIRDRLRVEQMKNEFISVISHELRTPLTSIRGSLGLLNSGVFENRPEKVKRMLQIAMNSSERLERLVNDILTLERLKSHKVQLVKEQCQINDLMQQAIESVQALAEQTGVSISLSALQYSIMVAPDAIVQTLINLLSNAIKFSSSGDTVSLKAEIIEDWQNESPEKWKSDNYAAIPTPFILFTVKDRGRGIPDEKQKIIFEQFQQVDVSDSRNKGGTGLGLAICKKIVQQHNGKIWVESTLGEGSTFYFTLPLQ</sequence>
<dbReference type="InterPro" id="IPR003660">
    <property type="entry name" value="HAMP_dom"/>
</dbReference>
<dbReference type="SMART" id="SM00388">
    <property type="entry name" value="HisKA"/>
    <property type="match status" value="1"/>
</dbReference>
<name>A0A1U7IL68_9CYAN</name>
<evidence type="ECO:0000256" key="4">
    <source>
        <dbReference type="ARBA" id="ARBA00022475"/>
    </source>
</evidence>
<evidence type="ECO:0000256" key="11">
    <source>
        <dbReference type="ARBA" id="ARBA00022777"/>
    </source>
</evidence>
<dbReference type="SUPFAM" id="SSF55785">
    <property type="entry name" value="PYP-like sensor domain (PAS domain)"/>
    <property type="match status" value="4"/>
</dbReference>
<reference evidence="20 21" key="1">
    <citation type="submission" date="2016-11" db="EMBL/GenBank/DDBJ databases">
        <title>Draft Genome Sequences of Nine Cyanobacterial Strains from Diverse Habitats.</title>
        <authorList>
            <person name="Zhu T."/>
            <person name="Hou S."/>
            <person name="Lu X."/>
            <person name="Hess W.R."/>
        </authorList>
    </citation>
    <scope>NUCLEOTIDE SEQUENCE [LARGE SCALE GENOMIC DNA]</scope>
    <source>
        <strain evidence="20 21">IAM M-71</strain>
    </source>
</reference>
<feature type="domain" description="PAS" evidence="17">
    <location>
        <begin position="435"/>
        <end position="484"/>
    </location>
</feature>
<dbReference type="PROSITE" id="PS50113">
    <property type="entry name" value="PAC"/>
    <property type="match status" value="4"/>
</dbReference>
<organism evidence="20 21">
    <name type="scientific">[Phormidium ambiguum] IAM M-71</name>
    <dbReference type="NCBI Taxonomy" id="454136"/>
    <lineage>
        <taxon>Bacteria</taxon>
        <taxon>Bacillati</taxon>
        <taxon>Cyanobacteriota</taxon>
        <taxon>Cyanophyceae</taxon>
        <taxon>Oscillatoriophycideae</taxon>
        <taxon>Aerosakkonematales</taxon>
        <taxon>Aerosakkonemataceae</taxon>
        <taxon>Floridanema</taxon>
    </lineage>
</organism>
<feature type="domain" description="PAS" evidence="17">
    <location>
        <begin position="688"/>
        <end position="761"/>
    </location>
</feature>
<dbReference type="CDD" id="cd00082">
    <property type="entry name" value="HisKA"/>
    <property type="match status" value="1"/>
</dbReference>
<gene>
    <name evidence="20" type="ORF">NIES2119_12325</name>
</gene>
<dbReference type="EMBL" id="MRCE01000010">
    <property type="protein sequence ID" value="OKH37922.1"/>
    <property type="molecule type" value="Genomic_DNA"/>
</dbReference>
<dbReference type="SMART" id="SM00086">
    <property type="entry name" value="PAC"/>
    <property type="match status" value="4"/>
</dbReference>
<dbReference type="SMART" id="SM00387">
    <property type="entry name" value="HATPase_c"/>
    <property type="match status" value="1"/>
</dbReference>
<dbReference type="GO" id="GO:0000166">
    <property type="term" value="F:nucleotide binding"/>
    <property type="evidence" value="ECO:0007669"/>
    <property type="project" value="UniProtKB-KW"/>
</dbReference>
<feature type="domain" description="PAC" evidence="18">
    <location>
        <begin position="635"/>
        <end position="687"/>
    </location>
</feature>
<dbReference type="Pfam" id="PF00672">
    <property type="entry name" value="HAMP"/>
    <property type="match status" value="1"/>
</dbReference>
<dbReference type="FunFam" id="2.10.70.100:FF:000001">
    <property type="entry name" value="Sensory transduction histidine kinase"/>
    <property type="match status" value="1"/>
</dbReference>
<dbReference type="FunFam" id="1.10.287.130:FF:000001">
    <property type="entry name" value="Two-component sensor histidine kinase"/>
    <property type="match status" value="1"/>
</dbReference>
<dbReference type="InterPro" id="IPR036097">
    <property type="entry name" value="HisK_dim/P_sf"/>
</dbReference>
<dbReference type="PANTHER" id="PTHR43304:SF1">
    <property type="entry name" value="PAC DOMAIN-CONTAINING PROTEIN"/>
    <property type="match status" value="1"/>
</dbReference>
<keyword evidence="5" id="KW-0997">Cell inner membrane</keyword>
<dbReference type="InterPro" id="IPR013655">
    <property type="entry name" value="PAS_fold_3"/>
</dbReference>
<dbReference type="FunFam" id="3.30.565.10:FF:000006">
    <property type="entry name" value="Sensor histidine kinase WalK"/>
    <property type="match status" value="1"/>
</dbReference>
<evidence type="ECO:0000256" key="7">
    <source>
        <dbReference type="ARBA" id="ARBA00022679"/>
    </source>
</evidence>
<evidence type="ECO:0000256" key="3">
    <source>
        <dbReference type="ARBA" id="ARBA00012438"/>
    </source>
</evidence>
<dbReference type="OrthoDB" id="518094at2"/>
<keyword evidence="13" id="KW-0902">Two-component regulatory system</keyword>
<dbReference type="SMART" id="SM00091">
    <property type="entry name" value="PAS"/>
    <property type="match status" value="4"/>
</dbReference>
<dbReference type="GO" id="GO:0006355">
    <property type="term" value="P:regulation of DNA-templated transcription"/>
    <property type="evidence" value="ECO:0007669"/>
    <property type="project" value="InterPro"/>
</dbReference>
<evidence type="ECO:0000256" key="2">
    <source>
        <dbReference type="ARBA" id="ARBA00004429"/>
    </source>
</evidence>
<dbReference type="Pfam" id="PF13426">
    <property type="entry name" value="PAS_9"/>
    <property type="match status" value="2"/>
</dbReference>
<evidence type="ECO:0000256" key="12">
    <source>
        <dbReference type="ARBA" id="ARBA00022989"/>
    </source>
</evidence>
<comment type="caution">
    <text evidence="20">The sequence shown here is derived from an EMBL/GenBank/DDBJ whole genome shotgun (WGS) entry which is preliminary data.</text>
</comment>
<feature type="domain" description="HAMP" evidence="19">
    <location>
        <begin position="373"/>
        <end position="426"/>
    </location>
</feature>
<keyword evidence="10" id="KW-0547">Nucleotide-binding</keyword>
<evidence type="ECO:0000256" key="1">
    <source>
        <dbReference type="ARBA" id="ARBA00000085"/>
    </source>
</evidence>
<keyword evidence="7" id="KW-0808">Transferase</keyword>
<dbReference type="CDD" id="cd00130">
    <property type="entry name" value="PAS"/>
    <property type="match status" value="4"/>
</dbReference>
<dbReference type="PANTHER" id="PTHR43304">
    <property type="entry name" value="PHYTOCHROME-LIKE PROTEIN CPH1"/>
    <property type="match status" value="1"/>
</dbReference>
<feature type="transmembrane region" description="Helical" evidence="15">
    <location>
        <begin position="352"/>
        <end position="371"/>
    </location>
</feature>
<dbReference type="Gene3D" id="2.10.70.100">
    <property type="match status" value="1"/>
</dbReference>
<accession>A0A1U7IL68</accession>
<dbReference type="InterPro" id="IPR003594">
    <property type="entry name" value="HATPase_dom"/>
</dbReference>
<evidence type="ECO:0000313" key="21">
    <source>
        <dbReference type="Proteomes" id="UP000185860"/>
    </source>
</evidence>
<feature type="transmembrane region" description="Helical" evidence="15">
    <location>
        <begin position="20"/>
        <end position="40"/>
    </location>
</feature>
<dbReference type="PRINTS" id="PR00344">
    <property type="entry name" value="BCTRLSENSOR"/>
</dbReference>
<feature type="domain" description="PAC" evidence="18">
    <location>
        <begin position="509"/>
        <end position="559"/>
    </location>
</feature>
<proteinExistence type="predicted"/>
<dbReference type="InterPro" id="IPR005467">
    <property type="entry name" value="His_kinase_dom"/>
</dbReference>
<evidence type="ECO:0000256" key="8">
    <source>
        <dbReference type="ARBA" id="ARBA00022692"/>
    </source>
</evidence>
<keyword evidence="4" id="KW-1003">Cell membrane</keyword>
<evidence type="ECO:0000256" key="14">
    <source>
        <dbReference type="ARBA" id="ARBA00023136"/>
    </source>
</evidence>
<dbReference type="PROSITE" id="PS50885">
    <property type="entry name" value="HAMP"/>
    <property type="match status" value="1"/>
</dbReference>
<dbReference type="InterPro" id="IPR000700">
    <property type="entry name" value="PAS-assoc_C"/>
</dbReference>
<evidence type="ECO:0000259" key="19">
    <source>
        <dbReference type="PROSITE" id="PS50885"/>
    </source>
</evidence>
<dbReference type="InterPro" id="IPR052162">
    <property type="entry name" value="Sensor_kinase/Photoreceptor"/>
</dbReference>
<dbReference type="STRING" id="454136.NIES2119_12325"/>
<comment type="subcellular location">
    <subcellularLocation>
        <location evidence="2">Cell inner membrane</location>
        <topology evidence="2">Multi-pass membrane protein</topology>
    </subcellularLocation>
</comment>
<dbReference type="Gene3D" id="3.30.450.20">
    <property type="entry name" value="PAS domain"/>
    <property type="match status" value="5"/>
</dbReference>
<feature type="domain" description="PAC" evidence="18">
    <location>
        <begin position="890"/>
        <end position="942"/>
    </location>
</feature>
<dbReference type="RefSeq" id="WP_073593763.1">
    <property type="nucleotide sequence ID" value="NZ_MRCE01000010.1"/>
</dbReference>
<dbReference type="InterPro" id="IPR004358">
    <property type="entry name" value="Sig_transdc_His_kin-like_C"/>
</dbReference>
<dbReference type="CDD" id="cd06225">
    <property type="entry name" value="HAMP"/>
    <property type="match status" value="1"/>
</dbReference>
<dbReference type="CDD" id="cd16922">
    <property type="entry name" value="HATPase_EvgS-ArcB-TorS-like"/>
    <property type="match status" value="1"/>
</dbReference>
<dbReference type="NCBIfam" id="TIGR00229">
    <property type="entry name" value="sensory_box"/>
    <property type="match status" value="3"/>
</dbReference>
<dbReference type="SUPFAM" id="SSF47384">
    <property type="entry name" value="Homodimeric domain of signal transducing histidine kinase"/>
    <property type="match status" value="1"/>
</dbReference>
<keyword evidence="9" id="KW-0677">Repeat</keyword>
<dbReference type="AlphaFoldDB" id="A0A1U7IL68"/>
<dbReference type="GO" id="GO:0000155">
    <property type="term" value="F:phosphorelay sensor kinase activity"/>
    <property type="evidence" value="ECO:0007669"/>
    <property type="project" value="InterPro"/>
</dbReference>
<evidence type="ECO:0000256" key="10">
    <source>
        <dbReference type="ARBA" id="ARBA00022741"/>
    </source>
</evidence>
<dbReference type="InterPro" id="IPR003661">
    <property type="entry name" value="HisK_dim/P_dom"/>
</dbReference>
<dbReference type="EC" id="2.7.13.3" evidence="3"/>
<dbReference type="InterPro" id="IPR036890">
    <property type="entry name" value="HATPase_C_sf"/>
</dbReference>
<dbReference type="InterPro" id="IPR035965">
    <property type="entry name" value="PAS-like_dom_sf"/>
</dbReference>